<organism evidence="1 2">
    <name type="scientific">Methylobacterium phyllostachyos</name>
    <dbReference type="NCBI Taxonomy" id="582672"/>
    <lineage>
        <taxon>Bacteria</taxon>
        <taxon>Pseudomonadati</taxon>
        <taxon>Pseudomonadota</taxon>
        <taxon>Alphaproteobacteria</taxon>
        <taxon>Hyphomicrobiales</taxon>
        <taxon>Methylobacteriaceae</taxon>
        <taxon>Methylobacterium</taxon>
    </lineage>
</organism>
<dbReference type="OrthoDB" id="6788250at2"/>
<name>A0A1H0HKV5_9HYPH</name>
<dbReference type="AlphaFoldDB" id="A0A1H0HKV5"/>
<evidence type="ECO:0000313" key="2">
    <source>
        <dbReference type="Proteomes" id="UP000198704"/>
    </source>
</evidence>
<proteinExistence type="predicted"/>
<dbReference type="EMBL" id="FNHS01000016">
    <property type="protein sequence ID" value="SDO19828.1"/>
    <property type="molecule type" value="Genomic_DNA"/>
</dbReference>
<protein>
    <submittedName>
        <fullName evidence="1">NitT/TauT family transport system substrate-binding protein</fullName>
    </submittedName>
</protein>
<dbReference type="SUPFAM" id="SSF53850">
    <property type="entry name" value="Periplasmic binding protein-like II"/>
    <property type="match status" value="1"/>
</dbReference>
<sequence>MVRTGSLRLGRLLRAGPAARVLAGLALVAPVLLAPVFLAPARADDAKVRISRQPGFVYLPAVLAEQHKLIEKHAKAAGLGDVTVEWVNLTSGAAGNDALLSGNIDIVDSGSTNMLLLNDRTRGDVKGLCGVGTTPMLLLTRNPDVKELKDFSSKDKIALPSVKVSSQAVLLQIAAQKAFGPGNATKLDPLTVQLGHPDAVAALASPHNEVNSHFSLPPFQQRELQDPAIHAVLNSYELVGEPVSNAIFYARTGWYTRNPKLAAAIVAAIDEANAEIAKDPLQAAKDYVTATNEKTPPETLVAIMKEPGTNFSTTPYGIMLQARHFHAMKTIKAEPKDWKDTFFPIVHGLPGR</sequence>
<dbReference type="PANTHER" id="PTHR30024">
    <property type="entry name" value="ALIPHATIC SULFONATES-BINDING PROTEIN-RELATED"/>
    <property type="match status" value="1"/>
</dbReference>
<dbReference type="Pfam" id="PF13379">
    <property type="entry name" value="NMT1_2"/>
    <property type="match status" value="1"/>
</dbReference>
<accession>A0A1H0HKV5</accession>
<dbReference type="STRING" id="582672.SAMN05216360_11662"/>
<reference evidence="2" key="1">
    <citation type="submission" date="2016-10" db="EMBL/GenBank/DDBJ databases">
        <authorList>
            <person name="Varghese N."/>
            <person name="Submissions S."/>
        </authorList>
    </citation>
    <scope>NUCLEOTIDE SEQUENCE [LARGE SCALE GENOMIC DNA]</scope>
    <source>
        <strain evidence="2">BL47</strain>
    </source>
</reference>
<evidence type="ECO:0000313" key="1">
    <source>
        <dbReference type="EMBL" id="SDO19828.1"/>
    </source>
</evidence>
<dbReference type="RefSeq" id="WP_091720361.1">
    <property type="nucleotide sequence ID" value="NZ_FNHS01000016.1"/>
</dbReference>
<dbReference type="PANTHER" id="PTHR30024:SF2">
    <property type="entry name" value="ABC TRANSPORTER SUBSTRATE-BINDING PROTEIN"/>
    <property type="match status" value="1"/>
</dbReference>
<dbReference type="Proteomes" id="UP000198704">
    <property type="component" value="Unassembled WGS sequence"/>
</dbReference>
<dbReference type="Gene3D" id="3.40.190.10">
    <property type="entry name" value="Periplasmic binding protein-like II"/>
    <property type="match status" value="2"/>
</dbReference>
<keyword evidence="2" id="KW-1185">Reference proteome</keyword>
<gene>
    <name evidence="1" type="ORF">SAMN05216360_11662</name>
</gene>